<comment type="caution">
    <text evidence="1">The sequence shown here is derived from an EMBL/GenBank/DDBJ whole genome shotgun (WGS) entry which is preliminary data.</text>
</comment>
<organism evidence="1 2">
    <name type="scientific">Candidatus Methanomarinus sp</name>
    <dbReference type="NCBI Taxonomy" id="3386244"/>
    <lineage>
        <taxon>Archaea</taxon>
        <taxon>Methanobacteriati</taxon>
        <taxon>Methanobacteriota</taxon>
        <taxon>Stenosarchaea group</taxon>
        <taxon>Methanomicrobia</taxon>
        <taxon>Methanosarcinales</taxon>
        <taxon>ANME-2 cluster</taxon>
        <taxon>Candidatus Methanocomedenaceae</taxon>
        <taxon>Candidatus Methanomarinus</taxon>
    </lineage>
</organism>
<gene>
    <name evidence="1" type="ORF">C5S46_04120</name>
</gene>
<evidence type="ECO:0000313" key="2">
    <source>
        <dbReference type="Proteomes" id="UP000315423"/>
    </source>
</evidence>
<sequence>MWKQIKRDKKRGIKKAEQSGIIIEECNDINEIEIVYKLISETYTVAQIPLADISLFKSVFDILVPRNMALILFAKYKGKYIATQVALMDKKTVYAWYTGSSRQFLSYHPGDLLIWHLLKWGIENKYSIFDFGGGGSETKNTNLREYKQRFGTEFPDYGRYNKVYSPYKMNISKIGFNIYKKICIK</sequence>
<dbReference type="EMBL" id="QYBA01000133">
    <property type="protein sequence ID" value="TKY91765.1"/>
    <property type="molecule type" value="Genomic_DNA"/>
</dbReference>
<name>A0AC61SAT2_9EURY</name>
<dbReference type="Proteomes" id="UP000315423">
    <property type="component" value="Unassembled WGS sequence"/>
</dbReference>
<evidence type="ECO:0000313" key="1">
    <source>
        <dbReference type="EMBL" id="TKY91765.1"/>
    </source>
</evidence>
<accession>A0AC61SAT2</accession>
<reference evidence="1" key="1">
    <citation type="submission" date="2018-09" db="EMBL/GenBank/DDBJ databases">
        <title>A genomic encyclopedia of anaerobic methanotrophic archaea.</title>
        <authorList>
            <person name="Skennerton C.T."/>
            <person name="Chadwick G.L."/>
            <person name="Laso-Perez R."/>
            <person name="Leu A.O."/>
            <person name="Speth D.R."/>
            <person name="Yu H."/>
            <person name="Morgan-Lang C."/>
            <person name="Hatzenpichler R."/>
            <person name="Goudeau D."/>
            <person name="Malmstrom R."/>
            <person name="Woyke T."/>
            <person name="Hallam S."/>
            <person name="Tyson G.W."/>
            <person name="Wegener G."/>
            <person name="Boetius A."/>
            <person name="Orphan V.J."/>
        </authorList>
    </citation>
    <scope>NUCLEOTIDE SEQUENCE</scope>
    <source>
        <strain evidence="1">CONS3730D10UFb2</strain>
    </source>
</reference>
<protein>
    <submittedName>
        <fullName evidence="1">GNAT family N-acetyltransferase</fullName>
    </submittedName>
</protein>
<proteinExistence type="predicted"/>